<keyword evidence="1" id="KW-0175">Coiled coil</keyword>
<dbReference type="EMBL" id="JBBLZC010000014">
    <property type="protein sequence ID" value="MEK0084419.1"/>
    <property type="molecule type" value="Genomic_DNA"/>
</dbReference>
<dbReference type="RefSeq" id="WP_418160266.1">
    <property type="nucleotide sequence ID" value="NZ_JBBLZC010000014.1"/>
</dbReference>
<organism evidence="2 3">
    <name type="scientific">Benzoatithermus flavus</name>
    <dbReference type="NCBI Taxonomy" id="3108223"/>
    <lineage>
        <taxon>Bacteria</taxon>
        <taxon>Pseudomonadati</taxon>
        <taxon>Pseudomonadota</taxon>
        <taxon>Alphaproteobacteria</taxon>
        <taxon>Geminicoccales</taxon>
        <taxon>Geminicoccaceae</taxon>
        <taxon>Benzoatithermus</taxon>
    </lineage>
</organism>
<evidence type="ECO:0000313" key="3">
    <source>
        <dbReference type="Proteomes" id="UP001375743"/>
    </source>
</evidence>
<feature type="coiled-coil region" evidence="1">
    <location>
        <begin position="19"/>
        <end position="48"/>
    </location>
</feature>
<gene>
    <name evidence="2" type="ORF">U1T56_14775</name>
</gene>
<protein>
    <recommendedName>
        <fullName evidence="4">Histidine kinase</fullName>
    </recommendedName>
</protein>
<comment type="caution">
    <text evidence="2">The sequence shown here is derived from an EMBL/GenBank/DDBJ whole genome shotgun (WGS) entry which is preliminary data.</text>
</comment>
<evidence type="ECO:0000256" key="1">
    <source>
        <dbReference type="SAM" id="Coils"/>
    </source>
</evidence>
<name>A0ABU8XVK7_9PROT</name>
<keyword evidence="3" id="KW-1185">Reference proteome</keyword>
<dbReference type="Proteomes" id="UP001375743">
    <property type="component" value="Unassembled WGS sequence"/>
</dbReference>
<sequence length="144" mass="16801">MSESRIVTPADLKKIADEIDMAKAKEALERQRKEREEENALRQAFMEQELRPDAVERFNNMVRRAAGRGQHELEIMRFPSAYCTDHGRAINNFEAGWPETLTGIARRVYDAYRQHLEPQGYRIRAQILNYPDGNLGEVGVYFDW</sequence>
<proteinExistence type="predicted"/>
<evidence type="ECO:0008006" key="4">
    <source>
        <dbReference type="Google" id="ProtNLM"/>
    </source>
</evidence>
<evidence type="ECO:0000313" key="2">
    <source>
        <dbReference type="EMBL" id="MEK0084419.1"/>
    </source>
</evidence>
<reference evidence="2 3" key="1">
    <citation type="submission" date="2024-01" db="EMBL/GenBank/DDBJ databases">
        <title>Multi-omics insights into the function and evolution of sodium benzoate biodegradation pathways in Benzoatithermus flavus gen. nov., sp. nov. from hot spring.</title>
        <authorList>
            <person name="Hu C.-J."/>
            <person name="Li W.-J."/>
        </authorList>
    </citation>
    <scope>NUCLEOTIDE SEQUENCE [LARGE SCALE GENOMIC DNA]</scope>
    <source>
        <strain evidence="2 3">SYSU G07066</strain>
    </source>
</reference>
<accession>A0ABU8XVK7</accession>